<evidence type="ECO:0000313" key="2">
    <source>
        <dbReference type="Proteomes" id="UP000245430"/>
    </source>
</evidence>
<dbReference type="InterPro" id="IPR022028">
    <property type="entry name" value="DUF3604"/>
</dbReference>
<gene>
    <name evidence="1" type="ORF">LX78_00764</name>
</gene>
<dbReference type="Gene3D" id="3.20.20.140">
    <property type="entry name" value="Metal-dependent hydrolases"/>
    <property type="match status" value="1"/>
</dbReference>
<dbReference type="AlphaFoldDB" id="A0A316DSI1"/>
<reference evidence="1 2" key="1">
    <citation type="submission" date="2018-05" db="EMBL/GenBank/DDBJ databases">
        <title>Genomic Encyclopedia of Archaeal and Bacterial Type Strains, Phase II (KMG-II): from individual species to whole genera.</title>
        <authorList>
            <person name="Goeker M."/>
        </authorList>
    </citation>
    <scope>NUCLEOTIDE SEQUENCE [LARGE SCALE GENOMIC DNA]</scope>
    <source>
        <strain evidence="1 2">DSM 22637</strain>
    </source>
</reference>
<dbReference type="EMBL" id="QGGP01000001">
    <property type="protein sequence ID" value="PWK21051.1"/>
    <property type="molecule type" value="Genomic_DNA"/>
</dbReference>
<dbReference type="Pfam" id="PF12228">
    <property type="entry name" value="DUF3604"/>
    <property type="match status" value="1"/>
</dbReference>
<comment type="caution">
    <text evidence="1">The sequence shown here is derived from an EMBL/GenBank/DDBJ whole genome shotgun (WGS) entry which is preliminary data.</text>
</comment>
<protein>
    <submittedName>
        <fullName evidence="1">Uncharacterized protein DUF3604</fullName>
    </submittedName>
</protein>
<sequence>MLICFIFTNCKNDNKSIPDKTGPNQNTELKVERTAGYNEFKNPYFGQTHQHTGWSFDEAFYNVKLGPENSYRHARGEKVKHPSGYDVQLKLPLDFMVVSDHSEYLGVLIQMYDPNNPLSKNPLAKQLIDSGDDITKSTKGFYGLVTKTIQPDGTTKPDSTLNTIEIRTSAWDKYVKITDDFYEPGKFTTLVGYEWSSQPNMSNLHRNVIFRSSKNLPLPFSYFDSEKPEDLWKWMDSQRDSGIELLAIPHNGNLSNGLMFALQDSYGNPLSIEYAKTRMRNEKLTEIIQTKGQSETHPLMAPNDEFAYDFELWTKPVAGPGTVKVLETNYVRNAFKNGLKLEQDLGVNPFKYGVVGGGDIHTSIVSHEEYQHTGEHNLKSGTPEERLLQNLPGEPSKIEQGSAGLSCVWAEENTRESIYDAMERKETWATSGSRITVRIFGGYDFGTTQPGDSNWAEIGYANGVPMGADMNSNSGNKTPQFMVWALKGPNSGNLDRIQIIKGWVDTNGESHEKIYNVAWSDNRVLDAKGKLPAVGNTVDIPNATYTNTIGSPELKTVWEDPDFDASQPAFYYVRVLEIPTPRWSTYDAKALGIDPPKDFPATIQERAWSSPIWYNPN</sequence>
<organism evidence="1 2">
    <name type="scientific">Xanthomarina spongicola</name>
    <dbReference type="NCBI Taxonomy" id="570520"/>
    <lineage>
        <taxon>Bacteria</taxon>
        <taxon>Pseudomonadati</taxon>
        <taxon>Bacteroidota</taxon>
        <taxon>Flavobacteriia</taxon>
        <taxon>Flavobacteriales</taxon>
        <taxon>Flavobacteriaceae</taxon>
        <taxon>Xanthomarina</taxon>
    </lineage>
</organism>
<name>A0A316DSI1_9FLAO</name>
<evidence type="ECO:0000313" key="1">
    <source>
        <dbReference type="EMBL" id="PWK21051.1"/>
    </source>
</evidence>
<proteinExistence type="predicted"/>
<dbReference type="Proteomes" id="UP000245430">
    <property type="component" value="Unassembled WGS sequence"/>
</dbReference>
<accession>A0A316DSI1</accession>
<keyword evidence="2" id="KW-1185">Reference proteome</keyword>